<dbReference type="PANTHER" id="PTHR24321:SF8">
    <property type="entry name" value="ESTRADIOL 17-BETA-DEHYDROGENASE 8-RELATED"/>
    <property type="match status" value="1"/>
</dbReference>
<comment type="caution">
    <text evidence="6">The sequence shown here is derived from an EMBL/GenBank/DDBJ whole genome shotgun (WGS) entry which is preliminary data.</text>
</comment>
<dbReference type="Pfam" id="PF13561">
    <property type="entry name" value="adh_short_C2"/>
    <property type="match status" value="1"/>
</dbReference>
<evidence type="ECO:0000256" key="2">
    <source>
        <dbReference type="ARBA" id="ARBA00023002"/>
    </source>
</evidence>
<dbReference type="PRINTS" id="PR00081">
    <property type="entry name" value="GDHRDH"/>
</dbReference>
<dbReference type="SMART" id="SM00822">
    <property type="entry name" value="PKS_KR"/>
    <property type="match status" value="1"/>
</dbReference>
<organism evidence="6 7">
    <name type="scientific">Novosphingobium taihuense</name>
    <dbReference type="NCBI Taxonomy" id="260085"/>
    <lineage>
        <taxon>Bacteria</taxon>
        <taxon>Pseudomonadati</taxon>
        <taxon>Pseudomonadota</taxon>
        <taxon>Alphaproteobacteria</taxon>
        <taxon>Sphingomonadales</taxon>
        <taxon>Sphingomonadaceae</taxon>
        <taxon>Novosphingobium</taxon>
    </lineage>
</organism>
<dbReference type="NCBIfam" id="NF005559">
    <property type="entry name" value="PRK07231.1"/>
    <property type="match status" value="1"/>
</dbReference>
<dbReference type="OrthoDB" id="9804774at2"/>
<keyword evidence="2" id="KW-0560">Oxidoreductase</keyword>
<feature type="transmembrane region" description="Helical" evidence="4">
    <location>
        <begin position="133"/>
        <end position="152"/>
    </location>
</feature>
<dbReference type="InterPro" id="IPR036291">
    <property type="entry name" value="NAD(P)-bd_dom_sf"/>
</dbReference>
<evidence type="ECO:0000259" key="5">
    <source>
        <dbReference type="SMART" id="SM00822"/>
    </source>
</evidence>
<evidence type="ECO:0000313" key="7">
    <source>
        <dbReference type="Proteomes" id="UP000538566"/>
    </source>
</evidence>
<dbReference type="GO" id="GO:0016491">
    <property type="term" value="F:oxidoreductase activity"/>
    <property type="evidence" value="ECO:0007669"/>
    <property type="project" value="UniProtKB-KW"/>
</dbReference>
<evidence type="ECO:0000256" key="4">
    <source>
        <dbReference type="SAM" id="Phobius"/>
    </source>
</evidence>
<dbReference type="SUPFAM" id="SSF51735">
    <property type="entry name" value="NAD(P)-binding Rossmann-fold domains"/>
    <property type="match status" value="1"/>
</dbReference>
<name>A0A7W7EUG0_9SPHN</name>
<accession>A0A7W7EUG0</accession>
<evidence type="ECO:0000313" key="6">
    <source>
        <dbReference type="EMBL" id="MBB4614388.1"/>
    </source>
</evidence>
<dbReference type="RefSeq" id="WP_144904912.1">
    <property type="nucleotide sequence ID" value="NZ_JACHOA010000005.1"/>
</dbReference>
<evidence type="ECO:0000256" key="3">
    <source>
        <dbReference type="ARBA" id="ARBA00023027"/>
    </source>
</evidence>
<keyword evidence="7" id="KW-1185">Reference proteome</keyword>
<keyword evidence="4" id="KW-0472">Membrane</keyword>
<dbReference type="AlphaFoldDB" id="A0A7W7EUG0"/>
<dbReference type="PRINTS" id="PR00080">
    <property type="entry name" value="SDRFAMILY"/>
</dbReference>
<dbReference type="InterPro" id="IPR057326">
    <property type="entry name" value="KR_dom"/>
</dbReference>
<sequence>MVEGRFAGKVALITGGGSGIGAASARRIADEGGKVVVMGRREAPLRAVAEVCGGHAVIGDTASLDDLARAVAEAEERFGGLDVLVANAGIELFGSVETVSLGDWRRVFEVNLEGAMLAARASIPAMRRRDGGAILLLASVAALAGAPSYVSYLTTKAGMLGLNRSIAHDYGPENIRCNALCPGWVRTEMAERAIADIAALKGISADALARDMVKVYPLRRMAEPAEIAAIVAFLCSSDAAFVTGATLSADGGGGIVDVGTLQFG</sequence>
<protein>
    <submittedName>
        <fullName evidence="6">NAD(P)-dependent dehydrogenase (Short-subunit alcohol dehydrogenase family)</fullName>
    </submittedName>
</protein>
<gene>
    <name evidence="6" type="ORF">GGR37_002675</name>
</gene>
<proteinExistence type="inferred from homology"/>
<keyword evidence="4" id="KW-0812">Transmembrane</keyword>
<evidence type="ECO:0000256" key="1">
    <source>
        <dbReference type="ARBA" id="ARBA00006484"/>
    </source>
</evidence>
<dbReference type="Gene3D" id="3.40.50.720">
    <property type="entry name" value="NAD(P)-binding Rossmann-like Domain"/>
    <property type="match status" value="1"/>
</dbReference>
<dbReference type="EMBL" id="JACHOA010000005">
    <property type="protein sequence ID" value="MBB4614388.1"/>
    <property type="molecule type" value="Genomic_DNA"/>
</dbReference>
<dbReference type="Proteomes" id="UP000538566">
    <property type="component" value="Unassembled WGS sequence"/>
</dbReference>
<dbReference type="CDD" id="cd05233">
    <property type="entry name" value="SDR_c"/>
    <property type="match status" value="1"/>
</dbReference>
<keyword evidence="4" id="KW-1133">Transmembrane helix</keyword>
<dbReference type="InterPro" id="IPR002347">
    <property type="entry name" value="SDR_fam"/>
</dbReference>
<dbReference type="PANTHER" id="PTHR24321">
    <property type="entry name" value="DEHYDROGENASES, SHORT CHAIN"/>
    <property type="match status" value="1"/>
</dbReference>
<reference evidence="6 7" key="1">
    <citation type="submission" date="2020-08" db="EMBL/GenBank/DDBJ databases">
        <title>Genomic Encyclopedia of Type Strains, Phase IV (KMG-IV): sequencing the most valuable type-strain genomes for metagenomic binning, comparative biology and taxonomic classification.</title>
        <authorList>
            <person name="Goeker M."/>
        </authorList>
    </citation>
    <scope>NUCLEOTIDE SEQUENCE [LARGE SCALE GENOMIC DNA]</scope>
    <source>
        <strain evidence="6 7">DSM 17507</strain>
    </source>
</reference>
<keyword evidence="3" id="KW-0520">NAD</keyword>
<comment type="similarity">
    <text evidence="1">Belongs to the short-chain dehydrogenases/reductases (SDR) family.</text>
</comment>
<feature type="domain" description="Ketoreductase" evidence="5">
    <location>
        <begin position="9"/>
        <end position="173"/>
    </location>
</feature>
<dbReference type="FunFam" id="3.40.50.720:FF:000084">
    <property type="entry name" value="Short-chain dehydrogenase reductase"/>
    <property type="match status" value="1"/>
</dbReference>